<sequence length="120" mass="14083">MLNGYTYSQRNNSRNYYCSKKDHGCKARVCFDIDGTIKRVNCFHDHEPPKYVTLKNGQCVKLYLQIYPNTERQILVDAQRIHVLPAEQFQKLLLFEKELRLQGASLPGRRRSHQNGDLRS</sequence>
<reference evidence="1 2" key="1">
    <citation type="submission" date="2024-06" db="EMBL/GenBank/DDBJ databases">
        <title>A chromosome-level genome assembly of beet webworm, Loxostege sticticalis.</title>
        <authorList>
            <person name="Zhang Y."/>
        </authorList>
    </citation>
    <scope>NUCLEOTIDE SEQUENCE [LARGE SCALE GENOMIC DNA]</scope>
    <source>
        <strain evidence="1">AQ026</strain>
        <tissue evidence="1">Whole body</tissue>
    </source>
</reference>
<proteinExistence type="predicted"/>
<evidence type="ECO:0000313" key="1">
    <source>
        <dbReference type="EMBL" id="KAL0881463.1"/>
    </source>
</evidence>
<protein>
    <recommendedName>
        <fullName evidence="3">FLYWCH-type domain-containing protein</fullName>
    </recommendedName>
</protein>
<gene>
    <name evidence="1" type="ORF">ABMA27_001326</name>
</gene>
<dbReference type="Proteomes" id="UP001549920">
    <property type="component" value="Unassembled WGS sequence"/>
</dbReference>
<keyword evidence="2" id="KW-1185">Reference proteome</keyword>
<evidence type="ECO:0008006" key="3">
    <source>
        <dbReference type="Google" id="ProtNLM"/>
    </source>
</evidence>
<comment type="caution">
    <text evidence="1">The sequence shown here is derived from an EMBL/GenBank/DDBJ whole genome shotgun (WGS) entry which is preliminary data.</text>
</comment>
<name>A0ABR3HYB2_LOXSC</name>
<dbReference type="Gene3D" id="2.20.25.240">
    <property type="match status" value="1"/>
</dbReference>
<accession>A0ABR3HYB2</accession>
<evidence type="ECO:0000313" key="2">
    <source>
        <dbReference type="Proteomes" id="UP001549920"/>
    </source>
</evidence>
<organism evidence="1 2">
    <name type="scientific">Loxostege sticticalis</name>
    <name type="common">Beet webworm moth</name>
    <dbReference type="NCBI Taxonomy" id="481309"/>
    <lineage>
        <taxon>Eukaryota</taxon>
        <taxon>Metazoa</taxon>
        <taxon>Ecdysozoa</taxon>
        <taxon>Arthropoda</taxon>
        <taxon>Hexapoda</taxon>
        <taxon>Insecta</taxon>
        <taxon>Pterygota</taxon>
        <taxon>Neoptera</taxon>
        <taxon>Endopterygota</taxon>
        <taxon>Lepidoptera</taxon>
        <taxon>Glossata</taxon>
        <taxon>Ditrysia</taxon>
        <taxon>Pyraloidea</taxon>
        <taxon>Crambidae</taxon>
        <taxon>Pyraustinae</taxon>
        <taxon>Loxostege</taxon>
    </lineage>
</organism>
<dbReference type="EMBL" id="JBEUOH010000011">
    <property type="protein sequence ID" value="KAL0881463.1"/>
    <property type="molecule type" value="Genomic_DNA"/>
</dbReference>